<dbReference type="InterPro" id="IPR007284">
    <property type="entry name" value="Ground-like_dom"/>
</dbReference>
<evidence type="ECO:0000259" key="1">
    <source>
        <dbReference type="Pfam" id="PF04155"/>
    </source>
</evidence>
<keyword evidence="2" id="KW-1185">Reference proteome</keyword>
<accession>A0A1I7XMQ0</accession>
<reference evidence="3" key="1">
    <citation type="submission" date="2016-11" db="UniProtKB">
        <authorList>
            <consortium name="WormBaseParasite"/>
        </authorList>
    </citation>
    <scope>IDENTIFICATION</scope>
</reference>
<feature type="domain" description="Ground-like" evidence="1">
    <location>
        <begin position="144"/>
        <end position="214"/>
    </location>
</feature>
<evidence type="ECO:0000313" key="2">
    <source>
        <dbReference type="Proteomes" id="UP000095283"/>
    </source>
</evidence>
<dbReference type="Pfam" id="PF04155">
    <property type="entry name" value="Ground-like"/>
    <property type="match status" value="1"/>
</dbReference>
<proteinExistence type="predicted"/>
<protein>
    <submittedName>
        <fullName evidence="3">Ground-like domain-containing protein</fullName>
    </submittedName>
</protein>
<evidence type="ECO:0000313" key="3">
    <source>
        <dbReference type="WBParaSite" id="Hba_18808"/>
    </source>
</evidence>
<name>A0A1I7XMQ0_HETBA</name>
<sequence length="218" mass="23455">MMVQMNCIIDNNKGMKRGRRGALFFGGGSSDCGCPPPPCPPPPACAPPPLPVCPPTPICGPPAYAPYPIYSEPPAPLPQSYASPVPPPQAQPIDLSYSAPVSSYIGPAQAVKSEVVETKLYEQASFNRGNLRSRVKREAETTFDPKCNSDVLKNIILKNIHESTAVSKRQIQKAATDEIGGRVDVICSSGTFSYIVNTELYCETEKNGTTCFAFRQSS</sequence>
<organism evidence="2 3">
    <name type="scientific">Heterorhabditis bacteriophora</name>
    <name type="common">Entomopathogenic nematode worm</name>
    <dbReference type="NCBI Taxonomy" id="37862"/>
    <lineage>
        <taxon>Eukaryota</taxon>
        <taxon>Metazoa</taxon>
        <taxon>Ecdysozoa</taxon>
        <taxon>Nematoda</taxon>
        <taxon>Chromadorea</taxon>
        <taxon>Rhabditida</taxon>
        <taxon>Rhabditina</taxon>
        <taxon>Rhabditomorpha</taxon>
        <taxon>Strongyloidea</taxon>
        <taxon>Heterorhabditidae</taxon>
        <taxon>Heterorhabditis</taxon>
    </lineage>
</organism>
<dbReference type="WBParaSite" id="Hba_18808">
    <property type="protein sequence ID" value="Hba_18808"/>
    <property type="gene ID" value="Hba_18808"/>
</dbReference>
<dbReference type="AlphaFoldDB" id="A0A1I7XMQ0"/>
<dbReference type="Proteomes" id="UP000095283">
    <property type="component" value="Unplaced"/>
</dbReference>